<dbReference type="PANTHER" id="PTHR43047">
    <property type="entry name" value="TWO-COMPONENT HISTIDINE PROTEIN KINASE"/>
    <property type="match status" value="1"/>
</dbReference>
<dbReference type="Gene3D" id="3.30.450.40">
    <property type="match status" value="1"/>
</dbReference>
<dbReference type="Pfam" id="PF00512">
    <property type="entry name" value="HisKA"/>
    <property type="match status" value="1"/>
</dbReference>
<evidence type="ECO:0000259" key="10">
    <source>
        <dbReference type="PROSITE" id="PS50109"/>
    </source>
</evidence>
<dbReference type="EC" id="2.7.13.3" evidence="2"/>
<dbReference type="Proteomes" id="UP000260664">
    <property type="component" value="Unassembled WGS sequence"/>
</dbReference>
<dbReference type="InterPro" id="IPR003661">
    <property type="entry name" value="HisK_dim/P_dom"/>
</dbReference>
<proteinExistence type="predicted"/>
<dbReference type="InterPro" id="IPR011006">
    <property type="entry name" value="CheY-like_superfamily"/>
</dbReference>
<dbReference type="PROSITE" id="PS50110">
    <property type="entry name" value="RESPONSE_REGULATORY"/>
    <property type="match status" value="1"/>
</dbReference>
<name>A0A3E4F4S9_9FIRM</name>
<dbReference type="Gene3D" id="1.10.287.130">
    <property type="match status" value="1"/>
</dbReference>
<dbReference type="CDD" id="cd17546">
    <property type="entry name" value="REC_hyHK_CKI1_RcsC-like"/>
    <property type="match status" value="1"/>
</dbReference>
<dbReference type="SUPFAM" id="SSF52172">
    <property type="entry name" value="CheY-like"/>
    <property type="match status" value="1"/>
</dbReference>
<dbReference type="SMART" id="SM00388">
    <property type="entry name" value="HisKA"/>
    <property type="match status" value="1"/>
</dbReference>
<sequence length="859" mass="98616">MKRGGLMSLTENHTIAELLYENGKLSAELEAERFMLELITSLSSTELIDDGINTVLREVGEYTCADRAYVFEINEDYTTTNTYEWCKEGVTPQIDNLKGIPFESMPNWIHLFLQGENILIEELEDIKAEMPQEYGLLKFQNVQTLIAFPISVHEKLMGFVGVDNPDMKKSRLIRRLLSLLGYHIGVAVDAYKKECTKLEMASIKSRQKYRRNIEEIFCGAQIGIWSIIKQEGKEPVMEADANMREFLGLTKGSTSEECYRIWRDNIPSEYTEKVDNCVKETLEKGYADVIYPWNHPTRGKIWIRCGGVWPKDYEGIGVCIRGYHQDITKNIEREMRFRSLKAATSEIYYAIYNINLNTDYMEQISEPNKMYKIANDRGIASEKLMEFCTFQIHEDYQEEMRKFFDLSTLRERLKEKNFVSREFPNKQGIWRRAVFIAQENVSAESVTEVLYVTQIIDDYKQKELVYQQELVKALKEARIANDAKAEFLRKMSHDIRTPINGIMGMLDIEEKNWDAPERLKECHEKMKVTAGNLLQLVNNVLDMNKLETSRLEVEYKPFDIREVLRGCWTDLESQAEKMGLELEKIGVSEIECPHVVGSPMYFRQIFANILSNAVKYNKIHGKITLRVDMVSRTEDDVVYRFSVSDTGIGMSEEFQKHIFETFTQEDTGARTVYRGTGLGMAIAKKLVDALGGTIKIKSKKNVGSTFILVFPFAIDKDYENASVQSEPETPNVEGMHVLLVEDNELNMEIARYLLEEAGVQVTAAKNGQEALDIFEQSGEQEIDLILMDIMMPVMDGLEATRRIRTCTHPRGATVPIIAISANAFADDIQKAKNAGMNEHLAKPFEMEKVLRAISRYHKV</sequence>
<dbReference type="SUPFAM" id="SSF47384">
    <property type="entry name" value="Homodimeric domain of signal transducing histidine kinase"/>
    <property type="match status" value="1"/>
</dbReference>
<dbReference type="InterPro" id="IPR004358">
    <property type="entry name" value="Sig_transdc_His_kin-like_C"/>
</dbReference>
<dbReference type="SUPFAM" id="SSF55781">
    <property type="entry name" value="GAF domain-like"/>
    <property type="match status" value="1"/>
</dbReference>
<dbReference type="Gene3D" id="3.30.450.20">
    <property type="entry name" value="PAS domain"/>
    <property type="match status" value="1"/>
</dbReference>
<evidence type="ECO:0000313" key="12">
    <source>
        <dbReference type="EMBL" id="RGI83841.1"/>
    </source>
</evidence>
<gene>
    <name evidence="12" type="ORF">DXD84_09490</name>
</gene>
<feature type="domain" description="Response regulatory" evidence="11">
    <location>
        <begin position="736"/>
        <end position="857"/>
    </location>
</feature>
<dbReference type="Pfam" id="PF00072">
    <property type="entry name" value="Response_reg"/>
    <property type="match status" value="1"/>
</dbReference>
<keyword evidence="4 9" id="KW-0597">Phosphoprotein</keyword>
<dbReference type="InterPro" id="IPR003594">
    <property type="entry name" value="HATPase_dom"/>
</dbReference>
<evidence type="ECO:0000256" key="1">
    <source>
        <dbReference type="ARBA" id="ARBA00000085"/>
    </source>
</evidence>
<evidence type="ECO:0000256" key="3">
    <source>
        <dbReference type="ARBA" id="ARBA00018672"/>
    </source>
</evidence>
<comment type="function">
    <text evidence="8">May play the central regulatory role in sporulation. It may be an element of the effector pathway responsible for the activation of sporulation genes in response to nutritional stress. Spo0A may act in concert with spo0H (a sigma factor) to control the expression of some genes that are critical to the sporulation process.</text>
</comment>
<dbReference type="EMBL" id="QSOI01000010">
    <property type="protein sequence ID" value="RGI83841.1"/>
    <property type="molecule type" value="Genomic_DNA"/>
</dbReference>
<dbReference type="InterPro" id="IPR036890">
    <property type="entry name" value="HATPase_C_sf"/>
</dbReference>
<dbReference type="RefSeq" id="WP_117495276.1">
    <property type="nucleotide sequence ID" value="NZ_QSOK01000010.1"/>
</dbReference>
<dbReference type="InterPro" id="IPR036097">
    <property type="entry name" value="HisK_dim/P_sf"/>
</dbReference>
<dbReference type="SMART" id="SM00387">
    <property type="entry name" value="HATPase_c"/>
    <property type="match status" value="1"/>
</dbReference>
<keyword evidence="6" id="KW-0418">Kinase</keyword>
<organism evidence="12 13">
    <name type="scientific">Dorea formicigenerans</name>
    <dbReference type="NCBI Taxonomy" id="39486"/>
    <lineage>
        <taxon>Bacteria</taxon>
        <taxon>Bacillati</taxon>
        <taxon>Bacillota</taxon>
        <taxon>Clostridia</taxon>
        <taxon>Lachnospirales</taxon>
        <taxon>Lachnospiraceae</taxon>
        <taxon>Dorea</taxon>
    </lineage>
</organism>
<evidence type="ECO:0000256" key="4">
    <source>
        <dbReference type="ARBA" id="ARBA00022553"/>
    </source>
</evidence>
<evidence type="ECO:0000256" key="2">
    <source>
        <dbReference type="ARBA" id="ARBA00012438"/>
    </source>
</evidence>
<evidence type="ECO:0000256" key="5">
    <source>
        <dbReference type="ARBA" id="ARBA00022679"/>
    </source>
</evidence>
<dbReference type="CDD" id="cd16922">
    <property type="entry name" value="HATPase_EvgS-ArcB-TorS-like"/>
    <property type="match status" value="1"/>
</dbReference>
<dbReference type="AlphaFoldDB" id="A0A3E4F4S9"/>
<reference evidence="12 13" key="1">
    <citation type="submission" date="2018-08" db="EMBL/GenBank/DDBJ databases">
        <title>A genome reference for cultivated species of the human gut microbiota.</title>
        <authorList>
            <person name="Zou Y."/>
            <person name="Xue W."/>
            <person name="Luo G."/>
        </authorList>
    </citation>
    <scope>NUCLEOTIDE SEQUENCE [LARGE SCALE GENOMIC DNA]</scope>
    <source>
        <strain evidence="12 13">TM09-19AC</strain>
    </source>
</reference>
<dbReference type="InterPro" id="IPR029016">
    <property type="entry name" value="GAF-like_dom_sf"/>
</dbReference>
<comment type="catalytic activity">
    <reaction evidence="1">
        <text>ATP + protein L-histidine = ADP + protein N-phospho-L-histidine.</text>
        <dbReference type="EC" id="2.7.13.3"/>
    </reaction>
</comment>
<dbReference type="CDD" id="cd00082">
    <property type="entry name" value="HisKA"/>
    <property type="match status" value="1"/>
</dbReference>
<keyword evidence="7" id="KW-0902">Two-component regulatory system</keyword>
<dbReference type="GO" id="GO:0000155">
    <property type="term" value="F:phosphorelay sensor kinase activity"/>
    <property type="evidence" value="ECO:0007669"/>
    <property type="project" value="InterPro"/>
</dbReference>
<feature type="domain" description="Histidine kinase" evidence="10">
    <location>
        <begin position="490"/>
        <end position="714"/>
    </location>
</feature>
<dbReference type="InterPro" id="IPR001789">
    <property type="entry name" value="Sig_transdc_resp-reg_receiver"/>
</dbReference>
<evidence type="ECO:0000256" key="7">
    <source>
        <dbReference type="ARBA" id="ARBA00023012"/>
    </source>
</evidence>
<evidence type="ECO:0000256" key="9">
    <source>
        <dbReference type="PROSITE-ProRule" id="PRU00169"/>
    </source>
</evidence>
<keyword evidence="5" id="KW-0808">Transferase</keyword>
<dbReference type="SUPFAM" id="SSF55874">
    <property type="entry name" value="ATPase domain of HSP90 chaperone/DNA topoisomerase II/histidine kinase"/>
    <property type="match status" value="1"/>
</dbReference>
<comment type="caution">
    <text evidence="12">The sequence shown here is derived from an EMBL/GenBank/DDBJ whole genome shotgun (WGS) entry which is preliminary data.</text>
</comment>
<evidence type="ECO:0000259" key="11">
    <source>
        <dbReference type="PROSITE" id="PS50110"/>
    </source>
</evidence>
<feature type="modified residue" description="4-aspartylphosphate" evidence="9">
    <location>
        <position position="788"/>
    </location>
</feature>
<accession>A0A3E4F4S9</accession>
<protein>
    <recommendedName>
        <fullName evidence="3">Stage 0 sporulation protein A homolog</fullName>
        <ecNumber evidence="2">2.7.13.3</ecNumber>
    </recommendedName>
</protein>
<dbReference type="PROSITE" id="PS50109">
    <property type="entry name" value="HIS_KIN"/>
    <property type="match status" value="1"/>
</dbReference>
<dbReference type="Gene3D" id="3.40.50.2300">
    <property type="match status" value="1"/>
</dbReference>
<evidence type="ECO:0000313" key="13">
    <source>
        <dbReference type="Proteomes" id="UP000260664"/>
    </source>
</evidence>
<dbReference type="SMART" id="SM00448">
    <property type="entry name" value="REC"/>
    <property type="match status" value="1"/>
</dbReference>
<evidence type="ECO:0000256" key="8">
    <source>
        <dbReference type="ARBA" id="ARBA00024867"/>
    </source>
</evidence>
<dbReference type="Pfam" id="PF02518">
    <property type="entry name" value="HATPase_c"/>
    <property type="match status" value="1"/>
</dbReference>
<dbReference type="Gene3D" id="3.30.565.10">
    <property type="entry name" value="Histidine kinase-like ATPase, C-terminal domain"/>
    <property type="match status" value="1"/>
</dbReference>
<dbReference type="PRINTS" id="PR00344">
    <property type="entry name" value="BCTRLSENSOR"/>
</dbReference>
<evidence type="ECO:0000256" key="6">
    <source>
        <dbReference type="ARBA" id="ARBA00022777"/>
    </source>
</evidence>
<dbReference type="InterPro" id="IPR005467">
    <property type="entry name" value="His_kinase_dom"/>
</dbReference>